<evidence type="ECO:0000313" key="2">
    <source>
        <dbReference type="Proteomes" id="UP000092631"/>
    </source>
</evidence>
<dbReference type="KEGG" id="bcae:A4V03_09855"/>
<dbReference type="RefSeq" id="WP_065538797.1">
    <property type="nucleotide sequence ID" value="NZ_CAPDLJ010000023.1"/>
</dbReference>
<organism evidence="1 2">
    <name type="scientific">Bacteroides caecimuris</name>
    <dbReference type="NCBI Taxonomy" id="1796613"/>
    <lineage>
        <taxon>Bacteria</taxon>
        <taxon>Pseudomonadati</taxon>
        <taxon>Bacteroidota</taxon>
        <taxon>Bacteroidia</taxon>
        <taxon>Bacteroidales</taxon>
        <taxon>Bacteroidaceae</taxon>
        <taxon>Bacteroides</taxon>
    </lineage>
</organism>
<sequence>MKKYAHIIIVWFALLFCGGCSHDAVLEMSGSEAMLVNLNISVALSDISQAGTRANDTYPTPPINDNEKIQSLRIIVVRNPDTDNIVEQNRIYNLQSEPSTDYYIEKMKVVSNEKKRIYLLVNEGAEMTTSGFPAKRKLVNYDFSKIQLGSPFPTGVISDLSIQLNDNTEKIDGLLPMSECHTIDVKNEDYECKLFVTRVTTKFTFNVTNKSGQPLNITQLSIDKMAQKEYFLPRNAIYTEKETEDGKTYKDITSFDVPTNTGYYTYDASALFKGQLPIGGTKTNDDRPIYLLEGKHKDDKNRDNPYLLTLGINGTELKSYLPNLPHLPRNTHVVVNVTINEQDIDCVVDVRPYTEIELEPDFGL</sequence>
<proteinExistence type="predicted"/>
<dbReference type="EMBL" id="CP015401">
    <property type="protein sequence ID" value="ANU57838.1"/>
    <property type="molecule type" value="Genomic_DNA"/>
</dbReference>
<dbReference type="GeneID" id="82187442"/>
<accession>A0A1C7GZ02</accession>
<evidence type="ECO:0000313" key="1">
    <source>
        <dbReference type="EMBL" id="ANU57838.1"/>
    </source>
</evidence>
<evidence type="ECO:0008006" key="3">
    <source>
        <dbReference type="Google" id="ProtNLM"/>
    </source>
</evidence>
<name>A0A1C7GZ02_9BACE</name>
<dbReference type="STRING" id="1796613.A4V03_09855"/>
<protein>
    <recommendedName>
        <fullName evidence="3">DUF4906 domain-containing protein</fullName>
    </recommendedName>
</protein>
<dbReference type="OrthoDB" id="1049509at2"/>
<keyword evidence="2" id="KW-1185">Reference proteome</keyword>
<reference evidence="2" key="1">
    <citation type="submission" date="2016-04" db="EMBL/GenBank/DDBJ databases">
        <title>Complete Genome Sequences of Twelve Strains of a Stable Defined Moderately Diverse Mouse Microbiota 2 (sDMDMm2).</title>
        <authorList>
            <person name="Uchimura Y."/>
            <person name="Wyss M."/>
            <person name="Brugiroux S."/>
            <person name="Limenitakis J.P."/>
            <person name="Stecher B."/>
            <person name="McCoy K.D."/>
            <person name="Macpherson A.J."/>
        </authorList>
    </citation>
    <scope>NUCLEOTIDE SEQUENCE [LARGE SCALE GENOMIC DNA]</scope>
    <source>
        <strain evidence="2">I48</strain>
    </source>
</reference>
<dbReference type="AlphaFoldDB" id="A0A1C7GZ02"/>
<dbReference type="Proteomes" id="UP000092631">
    <property type="component" value="Chromosome"/>
</dbReference>
<gene>
    <name evidence="1" type="ORF">A4V03_09855</name>
</gene>